<name>A0A392TS56_9FABA</name>
<dbReference type="InterPro" id="IPR021763">
    <property type="entry name" value="DUF3326"/>
</dbReference>
<dbReference type="PANTHER" id="PTHR36891">
    <property type="entry name" value="OS01G0127400 PROTEIN"/>
    <property type="match status" value="1"/>
</dbReference>
<keyword evidence="2" id="KW-1185">Reference proteome</keyword>
<organism evidence="1 2">
    <name type="scientific">Trifolium medium</name>
    <dbReference type="NCBI Taxonomy" id="97028"/>
    <lineage>
        <taxon>Eukaryota</taxon>
        <taxon>Viridiplantae</taxon>
        <taxon>Streptophyta</taxon>
        <taxon>Embryophyta</taxon>
        <taxon>Tracheophyta</taxon>
        <taxon>Spermatophyta</taxon>
        <taxon>Magnoliopsida</taxon>
        <taxon>eudicotyledons</taxon>
        <taxon>Gunneridae</taxon>
        <taxon>Pentapetalae</taxon>
        <taxon>rosids</taxon>
        <taxon>fabids</taxon>
        <taxon>Fabales</taxon>
        <taxon>Fabaceae</taxon>
        <taxon>Papilionoideae</taxon>
        <taxon>50 kb inversion clade</taxon>
        <taxon>NPAAA clade</taxon>
        <taxon>Hologalegina</taxon>
        <taxon>IRL clade</taxon>
        <taxon>Trifolieae</taxon>
        <taxon>Trifolium</taxon>
    </lineage>
</organism>
<evidence type="ECO:0000313" key="2">
    <source>
        <dbReference type="Proteomes" id="UP000265520"/>
    </source>
</evidence>
<sequence length="41" mass="4249">MHSESKQNGCILASDVDSVVLPKDACGGDGTLAFARNAKNK</sequence>
<protein>
    <submittedName>
        <fullName evidence="1">Uncharacterized protein</fullName>
    </submittedName>
</protein>
<dbReference type="PANTHER" id="PTHR36891:SF1">
    <property type="entry name" value="OS01G0127400 PROTEIN"/>
    <property type="match status" value="1"/>
</dbReference>
<reference evidence="1 2" key="1">
    <citation type="journal article" date="2018" name="Front. Plant Sci.">
        <title>Red Clover (Trifolium pratense) and Zigzag Clover (T. medium) - A Picture of Genomic Similarities and Differences.</title>
        <authorList>
            <person name="Dluhosova J."/>
            <person name="Istvanek J."/>
            <person name="Nedelnik J."/>
            <person name="Repkova J."/>
        </authorList>
    </citation>
    <scope>NUCLEOTIDE SEQUENCE [LARGE SCALE GENOMIC DNA]</scope>
    <source>
        <strain evidence="2">cv. 10/8</strain>
        <tissue evidence="1">Leaf</tissue>
    </source>
</reference>
<dbReference type="Pfam" id="PF11805">
    <property type="entry name" value="DUF3326"/>
    <property type="match status" value="1"/>
</dbReference>
<dbReference type="EMBL" id="LXQA010645211">
    <property type="protein sequence ID" value="MCI63872.1"/>
    <property type="molecule type" value="Genomic_DNA"/>
</dbReference>
<feature type="non-terminal residue" evidence="1">
    <location>
        <position position="41"/>
    </location>
</feature>
<accession>A0A392TS56</accession>
<comment type="caution">
    <text evidence="1">The sequence shown here is derived from an EMBL/GenBank/DDBJ whole genome shotgun (WGS) entry which is preliminary data.</text>
</comment>
<dbReference type="Proteomes" id="UP000265520">
    <property type="component" value="Unassembled WGS sequence"/>
</dbReference>
<evidence type="ECO:0000313" key="1">
    <source>
        <dbReference type="EMBL" id="MCI63872.1"/>
    </source>
</evidence>
<dbReference type="AlphaFoldDB" id="A0A392TS56"/>
<proteinExistence type="predicted"/>